<reference evidence="2 3" key="1">
    <citation type="journal article" date="2018" name="Sci. Rep.">
        <title>Genomic signatures of local adaptation to the degree of environmental predictability in rotifers.</title>
        <authorList>
            <person name="Franch-Gras L."/>
            <person name="Hahn C."/>
            <person name="Garcia-Roger E.M."/>
            <person name="Carmona M.J."/>
            <person name="Serra M."/>
            <person name="Gomez A."/>
        </authorList>
    </citation>
    <scope>NUCLEOTIDE SEQUENCE [LARGE SCALE GENOMIC DNA]</scope>
    <source>
        <strain evidence="2">HYR1</strain>
    </source>
</reference>
<accession>A0A3M7PM42</accession>
<evidence type="ECO:0000313" key="3">
    <source>
        <dbReference type="Proteomes" id="UP000276133"/>
    </source>
</evidence>
<evidence type="ECO:0000256" key="1">
    <source>
        <dbReference type="SAM" id="Phobius"/>
    </source>
</evidence>
<dbReference type="EMBL" id="REGN01009877">
    <property type="protein sequence ID" value="RNA00173.1"/>
    <property type="molecule type" value="Genomic_DNA"/>
</dbReference>
<name>A0A3M7PM42_BRAPC</name>
<protein>
    <submittedName>
        <fullName evidence="2">Uncharacterized protein</fullName>
    </submittedName>
</protein>
<organism evidence="2 3">
    <name type="scientific">Brachionus plicatilis</name>
    <name type="common">Marine rotifer</name>
    <name type="synonym">Brachionus muelleri</name>
    <dbReference type="NCBI Taxonomy" id="10195"/>
    <lineage>
        <taxon>Eukaryota</taxon>
        <taxon>Metazoa</taxon>
        <taxon>Spiralia</taxon>
        <taxon>Gnathifera</taxon>
        <taxon>Rotifera</taxon>
        <taxon>Eurotatoria</taxon>
        <taxon>Monogononta</taxon>
        <taxon>Pseudotrocha</taxon>
        <taxon>Ploima</taxon>
        <taxon>Brachionidae</taxon>
        <taxon>Brachionus</taxon>
    </lineage>
</organism>
<keyword evidence="1" id="KW-0812">Transmembrane</keyword>
<proteinExistence type="predicted"/>
<gene>
    <name evidence="2" type="ORF">BpHYR1_018114</name>
</gene>
<comment type="caution">
    <text evidence="2">The sequence shown here is derived from an EMBL/GenBank/DDBJ whole genome shotgun (WGS) entry which is preliminary data.</text>
</comment>
<keyword evidence="1" id="KW-0472">Membrane</keyword>
<feature type="transmembrane region" description="Helical" evidence="1">
    <location>
        <begin position="12"/>
        <end position="30"/>
    </location>
</feature>
<dbReference type="AlphaFoldDB" id="A0A3M7PM42"/>
<dbReference type="Proteomes" id="UP000276133">
    <property type="component" value="Unassembled WGS sequence"/>
</dbReference>
<evidence type="ECO:0000313" key="2">
    <source>
        <dbReference type="EMBL" id="RNA00173.1"/>
    </source>
</evidence>
<keyword evidence="1" id="KW-1133">Transmembrane helix</keyword>
<keyword evidence="3" id="KW-1185">Reference proteome</keyword>
<sequence length="78" mass="9556">MSWRQFKLQKQINFFLITLFQSVNLQIYVFKKYTERNYSNQYWINIMVEILLDMKVVNLIKTNKHPLLISSYVTLIHN</sequence>